<evidence type="ECO:0000313" key="3">
    <source>
        <dbReference type="Proteomes" id="UP000663852"/>
    </source>
</evidence>
<gene>
    <name evidence="2" type="ORF">EDS130_LOCUS44121</name>
</gene>
<dbReference type="Proteomes" id="UP000663852">
    <property type="component" value="Unassembled WGS sequence"/>
</dbReference>
<feature type="compositionally biased region" description="Polar residues" evidence="1">
    <location>
        <begin position="294"/>
        <end position="310"/>
    </location>
</feature>
<dbReference type="OrthoDB" id="10062977at2759"/>
<feature type="region of interest" description="Disordered" evidence="1">
    <location>
        <begin position="293"/>
        <end position="331"/>
    </location>
</feature>
<comment type="caution">
    <text evidence="2">The sequence shown here is derived from an EMBL/GenBank/DDBJ whole genome shotgun (WGS) entry which is preliminary data.</text>
</comment>
<accession>A0A815V4Y9</accession>
<evidence type="ECO:0000256" key="1">
    <source>
        <dbReference type="SAM" id="MobiDB-lite"/>
    </source>
</evidence>
<name>A0A815V4Y9_ADIRI</name>
<reference evidence="2" key="1">
    <citation type="submission" date="2021-02" db="EMBL/GenBank/DDBJ databases">
        <authorList>
            <person name="Nowell W R."/>
        </authorList>
    </citation>
    <scope>NUCLEOTIDE SEQUENCE</scope>
</reference>
<protein>
    <submittedName>
        <fullName evidence="2">Uncharacterized protein</fullName>
    </submittedName>
</protein>
<dbReference type="EMBL" id="CAJNOJ010000808">
    <property type="protein sequence ID" value="CAF1524728.1"/>
    <property type="molecule type" value="Genomic_DNA"/>
</dbReference>
<sequence length="331" mass="37045">MTIDLNNLPDEILFLANNEFYEFIKTCLGDDEMLLLKIQSIKSIRALLNVPDVLAVINIKCKELVDIKNRICFIDENNNNRFVVKSGIKGGIDDLLSVLKEKQSEYIKRTKRLKTSSRSSKNNYTSTGTHMLNSSNTISDDLTVVPTAASGTSSLDSVNSVFTPPIPTTVSYSMSINDYEDLISSSIEKFSLSTLGNITLRNKDDYTIFLSVLDKNVDAYIKCKCNSSIKINHRSNTNSFQLSQFFKHLKNSCYLITKKKQQINSISREMNNSLNGSSQDDILESEGLDDNDLASANLSDLSETETNNSVVKKKRSLSHSTSSRITKRSKI</sequence>
<dbReference type="AlphaFoldDB" id="A0A815V4Y9"/>
<proteinExistence type="predicted"/>
<organism evidence="2 3">
    <name type="scientific">Adineta ricciae</name>
    <name type="common">Rotifer</name>
    <dbReference type="NCBI Taxonomy" id="249248"/>
    <lineage>
        <taxon>Eukaryota</taxon>
        <taxon>Metazoa</taxon>
        <taxon>Spiralia</taxon>
        <taxon>Gnathifera</taxon>
        <taxon>Rotifera</taxon>
        <taxon>Eurotatoria</taxon>
        <taxon>Bdelloidea</taxon>
        <taxon>Adinetida</taxon>
        <taxon>Adinetidae</taxon>
        <taxon>Adineta</taxon>
    </lineage>
</organism>
<evidence type="ECO:0000313" key="2">
    <source>
        <dbReference type="EMBL" id="CAF1524728.1"/>
    </source>
</evidence>